<feature type="binding site" evidence="10">
    <location>
        <begin position="247"/>
        <end position="253"/>
    </location>
    <ligand>
        <name>GTP</name>
        <dbReference type="ChEBI" id="CHEBI:37565"/>
    </ligand>
</feature>
<feature type="binding site" evidence="10">
    <location>
        <position position="444"/>
    </location>
    <ligand>
        <name>(6S)-5-formyl-5,6,7,8-tetrahydrofolate</name>
        <dbReference type="ChEBI" id="CHEBI:57457"/>
    </ligand>
</feature>
<evidence type="ECO:0000256" key="3">
    <source>
        <dbReference type="ARBA" id="ARBA00022694"/>
    </source>
</evidence>
<dbReference type="InterPro" id="IPR006073">
    <property type="entry name" value="GTP-bd"/>
</dbReference>
<keyword evidence="14" id="KW-1185">Reference proteome</keyword>
<dbReference type="InterPro" id="IPR018948">
    <property type="entry name" value="GTP-bd_TrmE_N"/>
</dbReference>
<feature type="binding site" evidence="10">
    <location>
        <begin position="228"/>
        <end position="233"/>
    </location>
    <ligand>
        <name>GTP</name>
        <dbReference type="ChEBI" id="CHEBI:37565"/>
    </ligand>
</feature>
<evidence type="ECO:0000256" key="9">
    <source>
        <dbReference type="ARBA" id="ARBA00023134"/>
    </source>
</evidence>
<evidence type="ECO:0000256" key="4">
    <source>
        <dbReference type="ARBA" id="ARBA00022723"/>
    </source>
</evidence>
<dbReference type="Proteomes" id="UP000030066">
    <property type="component" value="Chromosome"/>
</dbReference>
<comment type="function">
    <text evidence="10">Exhibits a very high intrinsic GTPase hydrolysis rate. Involved in the addition of a carboxymethylaminomethyl (cmnm) group at the wobble position (U34) of certain tRNAs, forming tRNA-cmnm(5)s(2)U34.</text>
</comment>
<evidence type="ECO:0000313" key="14">
    <source>
        <dbReference type="Proteomes" id="UP000030066"/>
    </source>
</evidence>
<keyword evidence="5 10" id="KW-0547">Nucleotide-binding</keyword>
<dbReference type="PANTHER" id="PTHR42714">
    <property type="entry name" value="TRNA MODIFICATION GTPASE GTPBP3"/>
    <property type="match status" value="1"/>
</dbReference>
<dbReference type="Pfam" id="PF10396">
    <property type="entry name" value="TrmE_N"/>
    <property type="match status" value="1"/>
</dbReference>
<evidence type="ECO:0000256" key="5">
    <source>
        <dbReference type="ARBA" id="ARBA00022741"/>
    </source>
</evidence>
<gene>
    <name evidence="10" type="primary">mnmE</name>
    <name evidence="10 13" type="synonym">trmE</name>
    <name evidence="13" type="ORF">MGM1_4800</name>
</gene>
<keyword evidence="2 10" id="KW-0963">Cytoplasm</keyword>
<evidence type="ECO:0000259" key="12">
    <source>
        <dbReference type="PROSITE" id="PS51709"/>
    </source>
</evidence>
<dbReference type="Pfam" id="PF01926">
    <property type="entry name" value="MMR_HSR1"/>
    <property type="match status" value="1"/>
</dbReference>
<dbReference type="SUPFAM" id="SSF52540">
    <property type="entry name" value="P-loop containing nucleoside triphosphate hydrolases"/>
    <property type="match status" value="1"/>
</dbReference>
<protein>
    <recommendedName>
        <fullName evidence="10">tRNA modification GTPase MnmE</fullName>
        <ecNumber evidence="10">3.6.-.-</ecNumber>
    </recommendedName>
</protein>
<feature type="binding site" evidence="10">
    <location>
        <position position="253"/>
    </location>
    <ligand>
        <name>Mg(2+)</name>
        <dbReference type="ChEBI" id="CHEBI:18420"/>
    </ligand>
</feature>
<dbReference type="HOGENOM" id="CLU_019624_4_1_14"/>
<dbReference type="NCBIfam" id="TIGR00231">
    <property type="entry name" value="small_GTP"/>
    <property type="match status" value="1"/>
</dbReference>
<evidence type="ECO:0000256" key="1">
    <source>
        <dbReference type="ARBA" id="ARBA00011043"/>
    </source>
</evidence>
<dbReference type="HAMAP" id="MF_00379">
    <property type="entry name" value="GTPase_MnmE"/>
    <property type="match status" value="1"/>
</dbReference>
<dbReference type="InterPro" id="IPR027417">
    <property type="entry name" value="P-loop_NTPase"/>
</dbReference>
<keyword evidence="8 10" id="KW-0630">Potassium</keyword>
<organism evidence="13 14">
    <name type="scientific">Candidatus Malacoplasma girerdii</name>
    <dbReference type="NCBI Taxonomy" id="1318617"/>
    <lineage>
        <taxon>Bacteria</taxon>
        <taxon>Bacillati</taxon>
        <taxon>Mycoplasmatota</taxon>
        <taxon>Mycoplasmoidales</taxon>
        <taxon>Mycoplasmoidaceae</taxon>
        <taxon>Malacoplasma</taxon>
    </lineage>
</organism>
<dbReference type="FunFam" id="3.40.50.300:FF:001376">
    <property type="entry name" value="tRNA modification GTPase MnmE"/>
    <property type="match status" value="1"/>
</dbReference>
<dbReference type="InterPro" id="IPR004520">
    <property type="entry name" value="GTPase_MnmE"/>
</dbReference>
<dbReference type="NCBIfam" id="TIGR00450">
    <property type="entry name" value="mnmE_trmE_thdF"/>
    <property type="match status" value="1"/>
</dbReference>
<dbReference type="GO" id="GO:0002098">
    <property type="term" value="P:tRNA wobble uridine modification"/>
    <property type="evidence" value="ECO:0007669"/>
    <property type="project" value="TreeGrafter"/>
</dbReference>
<dbReference type="PROSITE" id="PS51709">
    <property type="entry name" value="G_TRME"/>
    <property type="match status" value="1"/>
</dbReference>
<evidence type="ECO:0000256" key="2">
    <source>
        <dbReference type="ARBA" id="ARBA00022490"/>
    </source>
</evidence>
<dbReference type="STRING" id="1318617.MGM1_4800"/>
<evidence type="ECO:0000313" key="13">
    <source>
        <dbReference type="EMBL" id="AIV03845.1"/>
    </source>
</evidence>
<dbReference type="InterPro" id="IPR005225">
    <property type="entry name" value="Small_GTP-bd"/>
</dbReference>
<sequence>MKHLKTIVALSTPLMKSAIHLIRLSGHDAYEIINKITDKTITKKTHTIQYTNIVDENNKKVDDVLIFKFVAPKSYTGEDMIEISCHGSIFIVKKIIDLLITNGAVLAQKGEFTQRAYLNQKINLLEAESINNIINANSETGLKIARNPIDNKLAQKLEKIADDLFQIIGQIEVNIDYPEFDDLPDIKNQTIISKLITASKWLKKLTANTLKVLPLMHGINVAIVGKPNVGKSSLLNALLNQDKAIVSGISGTTRDTLEYEVEINGLTYNLIDTAGIHKTNNKIEKIGINKAKENIDKSQIVLFLVDNSKPIDKNDEDIYQLVKDKKHIIVLNKADLKAKQKRFKGIEISAKNKNIKALLEAINSLNSNLSIDNIDLLPSDNDVKIINHCVDLLNLVISELKKNQPIDLFITFLHQVLDNINDLLGKSEHYDFIDELFKNFCVGK</sequence>
<keyword evidence="4 10" id="KW-0479">Metal-binding</keyword>
<feature type="binding site" evidence="10">
    <location>
        <begin position="272"/>
        <end position="275"/>
    </location>
    <ligand>
        <name>GTP</name>
        <dbReference type="ChEBI" id="CHEBI:37565"/>
    </ligand>
</feature>
<feature type="binding site" evidence="10">
    <location>
        <position position="82"/>
    </location>
    <ligand>
        <name>(6S)-5-formyl-5,6,7,8-tetrahydrofolate</name>
        <dbReference type="ChEBI" id="CHEBI:57457"/>
    </ligand>
</feature>
<dbReference type="InterPro" id="IPR031168">
    <property type="entry name" value="G_TrmE"/>
</dbReference>
<dbReference type="GO" id="GO:0005525">
    <property type="term" value="F:GTP binding"/>
    <property type="evidence" value="ECO:0007669"/>
    <property type="project" value="UniProtKB-UniRule"/>
</dbReference>
<dbReference type="EC" id="3.6.-.-" evidence="10"/>
<dbReference type="CDD" id="cd04164">
    <property type="entry name" value="trmE"/>
    <property type="match status" value="1"/>
</dbReference>
<dbReference type="KEGG" id="mgj:MGM1_4800"/>
<evidence type="ECO:0000256" key="8">
    <source>
        <dbReference type="ARBA" id="ARBA00022958"/>
    </source>
</evidence>
<feature type="domain" description="TrmE-type G" evidence="12">
    <location>
        <begin position="218"/>
        <end position="367"/>
    </location>
</feature>
<feature type="binding site" evidence="10">
    <location>
        <position position="252"/>
    </location>
    <ligand>
        <name>K(+)</name>
        <dbReference type="ChEBI" id="CHEBI:29103"/>
    </ligand>
</feature>
<dbReference type="GO" id="GO:0003924">
    <property type="term" value="F:GTPase activity"/>
    <property type="evidence" value="ECO:0007669"/>
    <property type="project" value="UniProtKB-UniRule"/>
</dbReference>
<dbReference type="GO" id="GO:0030488">
    <property type="term" value="P:tRNA methylation"/>
    <property type="evidence" value="ECO:0007669"/>
    <property type="project" value="TreeGrafter"/>
</dbReference>
<dbReference type="Gene3D" id="1.20.120.430">
    <property type="entry name" value="tRNA modification GTPase MnmE domain 2"/>
    <property type="match status" value="1"/>
</dbReference>
<dbReference type="InterPro" id="IPR027368">
    <property type="entry name" value="MnmE_dom2"/>
</dbReference>
<dbReference type="Gene3D" id="3.40.50.300">
    <property type="entry name" value="P-loop containing nucleotide triphosphate hydrolases"/>
    <property type="match status" value="1"/>
</dbReference>
<keyword evidence="7 10" id="KW-0460">Magnesium</keyword>
<dbReference type="EMBL" id="CP007711">
    <property type="protein sequence ID" value="AIV03845.1"/>
    <property type="molecule type" value="Genomic_DNA"/>
</dbReference>
<comment type="cofactor">
    <cofactor evidence="10">
        <name>K(+)</name>
        <dbReference type="ChEBI" id="CHEBI:29103"/>
    </cofactor>
    <text evidence="10">Binds 1 potassium ion per subunit.</text>
</comment>
<evidence type="ECO:0000256" key="11">
    <source>
        <dbReference type="RuleBase" id="RU003313"/>
    </source>
</evidence>
<evidence type="ECO:0000256" key="7">
    <source>
        <dbReference type="ARBA" id="ARBA00022842"/>
    </source>
</evidence>
<comment type="subcellular location">
    <subcellularLocation>
        <location evidence="10">Cytoplasm</location>
    </subcellularLocation>
</comment>
<dbReference type="CDD" id="cd14858">
    <property type="entry name" value="TrmE_N"/>
    <property type="match status" value="1"/>
</dbReference>
<dbReference type="GO" id="GO:0005829">
    <property type="term" value="C:cytosol"/>
    <property type="evidence" value="ECO:0007669"/>
    <property type="project" value="TreeGrafter"/>
</dbReference>
<comment type="similarity">
    <text evidence="1 10 11">Belongs to the TRAFAC class TrmE-Era-EngA-EngB-Septin-like GTPase superfamily. TrmE GTPase family.</text>
</comment>
<accession>A0A097STC9</accession>
<evidence type="ECO:0000256" key="6">
    <source>
        <dbReference type="ARBA" id="ARBA00022801"/>
    </source>
</evidence>
<proteinExistence type="inferred from homology"/>
<comment type="subunit">
    <text evidence="10">Homodimer. Heterotetramer of two MnmE and two MnmG subunits.</text>
</comment>
<dbReference type="AlphaFoldDB" id="A0A097STC9"/>
<dbReference type="eggNOG" id="COG0486">
    <property type="taxonomic scope" value="Bacteria"/>
</dbReference>
<feature type="binding site" evidence="10">
    <location>
        <begin position="332"/>
        <end position="335"/>
    </location>
    <ligand>
        <name>GTP</name>
        <dbReference type="ChEBI" id="CHEBI:37565"/>
    </ligand>
</feature>
<dbReference type="InterPro" id="IPR025867">
    <property type="entry name" value="MnmE_helical"/>
</dbReference>
<feature type="binding site" evidence="10">
    <location>
        <position position="228"/>
    </location>
    <ligand>
        <name>K(+)</name>
        <dbReference type="ChEBI" id="CHEBI:29103"/>
    </ligand>
</feature>
<feature type="binding site" evidence="10">
    <location>
        <position position="247"/>
    </location>
    <ligand>
        <name>K(+)</name>
        <dbReference type="ChEBI" id="CHEBI:29103"/>
    </ligand>
</feature>
<reference evidence="13 14" key="1">
    <citation type="journal article" date="2014" name="PLoS ONE">
        <title>An emerging Mycoplasma associated with trichomoniasis, vaginal infection and disease.</title>
        <authorList>
            <consortium name="Vaginal Microbiome Consortium"/>
            <person name="Fettweis J.M."/>
            <person name="Serrano M.G."/>
            <person name="Huang B."/>
            <person name="Brooks J.P."/>
            <person name="Glascock A.L."/>
            <person name="Sheth N.U."/>
            <person name="Strauss J.F.III."/>
            <person name="Jefferson K.K."/>
            <person name="Buck G.A."/>
        </authorList>
    </citation>
    <scope>NUCLEOTIDE SEQUENCE [LARGE SCALE GENOMIC DNA]</scope>
    <source>
        <strain evidence="13 14">VCU_M1</strain>
    </source>
</reference>
<comment type="caution">
    <text evidence="10">Lacks conserved residue(s) required for the propagation of feature annotation.</text>
</comment>
<feature type="binding site" evidence="10">
    <location>
        <position position="232"/>
    </location>
    <ligand>
        <name>Mg(2+)</name>
        <dbReference type="ChEBI" id="CHEBI:18420"/>
    </ligand>
</feature>
<feature type="binding site" evidence="10">
    <location>
        <position position="249"/>
    </location>
    <ligand>
        <name>K(+)</name>
        <dbReference type="ChEBI" id="CHEBI:29103"/>
    </ligand>
</feature>
<keyword evidence="6 10" id="KW-0378">Hydrolase</keyword>
<dbReference type="Gene3D" id="3.30.1360.120">
    <property type="entry name" value="Probable tRNA modification gtpase trme, domain 1"/>
    <property type="match status" value="1"/>
</dbReference>
<feature type="binding site" evidence="10">
    <location>
        <position position="121"/>
    </location>
    <ligand>
        <name>(6S)-5-formyl-5,6,7,8-tetrahydrofolate</name>
        <dbReference type="ChEBI" id="CHEBI:57457"/>
    </ligand>
</feature>
<name>A0A097STC9_9BACT</name>
<dbReference type="Pfam" id="PF12631">
    <property type="entry name" value="MnmE_helical"/>
    <property type="match status" value="1"/>
</dbReference>
<keyword evidence="3 10" id="KW-0819">tRNA processing</keyword>
<feature type="binding site" evidence="10">
    <location>
        <position position="23"/>
    </location>
    <ligand>
        <name>(6S)-5-formyl-5,6,7,8-tetrahydrofolate</name>
        <dbReference type="ChEBI" id="CHEBI:57457"/>
    </ligand>
</feature>
<dbReference type="GO" id="GO:0046872">
    <property type="term" value="F:metal ion binding"/>
    <property type="evidence" value="ECO:0007669"/>
    <property type="project" value="UniProtKB-KW"/>
</dbReference>
<dbReference type="PANTHER" id="PTHR42714:SF2">
    <property type="entry name" value="TRNA MODIFICATION GTPASE GTPBP3, MITOCHONDRIAL"/>
    <property type="match status" value="1"/>
</dbReference>
<evidence type="ECO:0000256" key="10">
    <source>
        <dbReference type="HAMAP-Rule" id="MF_00379"/>
    </source>
</evidence>
<dbReference type="InterPro" id="IPR027266">
    <property type="entry name" value="TrmE/GcvT-like"/>
</dbReference>
<keyword evidence="9 10" id="KW-0342">GTP-binding</keyword>